<accession>A0A7Z9E202</accession>
<dbReference type="SUPFAM" id="SSF53335">
    <property type="entry name" value="S-adenosyl-L-methionine-dependent methyltransferases"/>
    <property type="match status" value="1"/>
</dbReference>
<evidence type="ECO:0000259" key="1">
    <source>
        <dbReference type="Pfam" id="PF08241"/>
    </source>
</evidence>
<dbReference type="RefSeq" id="WP_083624465.1">
    <property type="nucleotide sequence ID" value="NZ_LR734877.1"/>
</dbReference>
<dbReference type="Proteomes" id="UP000184550">
    <property type="component" value="Unassembled WGS sequence"/>
</dbReference>
<dbReference type="Pfam" id="PF08241">
    <property type="entry name" value="Methyltransf_11"/>
    <property type="match status" value="1"/>
</dbReference>
<keyword evidence="3" id="KW-1185">Reference proteome</keyword>
<dbReference type="GO" id="GO:0008757">
    <property type="term" value="F:S-adenosylmethionine-dependent methyltransferase activity"/>
    <property type="evidence" value="ECO:0007669"/>
    <property type="project" value="InterPro"/>
</dbReference>
<sequence>MAKQYIPNAFLKVENSQVYGVFSWSHCPPELILAQSWLAVLEIFIYQHDIESAYKTFQNIKSAPSSEKITEAIQNHSSIISNQALVLLREGHLTILEKDFSSFFDATQQVDLSALSQINPQVLVHLFSPFSLKNDLEEINNIEDFTKIVFHLEKAGLLSIANKSIDWGDLKRTNPICQAFGFLRGQPIDRYYLDKFIEKIRPEIVGNILEIGAIETAKESYQLTEESSYHVLNMDRWSGVDIVGDAHDINVIQPESFDTIILFNVLEHCYAPWIVIENIHRWLKPGGKCFASVPSALKIHDAPQDYWRPLPDAFAWMLRNFSQQKIYTYGNLITVVAAYHGIVTEELTTEELDAYHPDYPVITCISATK</sequence>
<keyword evidence="2" id="KW-0489">Methyltransferase</keyword>
<keyword evidence="2" id="KW-0808">Transferase</keyword>
<dbReference type="Gene3D" id="3.40.50.150">
    <property type="entry name" value="Vaccinia Virus protein VP39"/>
    <property type="match status" value="1"/>
</dbReference>
<dbReference type="OrthoDB" id="9794124at2"/>
<dbReference type="EMBL" id="CZCU02000149">
    <property type="protein sequence ID" value="VXD22015.1"/>
    <property type="molecule type" value="Genomic_DNA"/>
</dbReference>
<dbReference type="InterPro" id="IPR029063">
    <property type="entry name" value="SAM-dependent_MTases_sf"/>
</dbReference>
<protein>
    <submittedName>
        <fullName evidence="2">Methyltransferase type 11</fullName>
    </submittedName>
</protein>
<dbReference type="AlphaFoldDB" id="A0A7Z9E202"/>
<reference evidence="2" key="1">
    <citation type="submission" date="2019-10" db="EMBL/GenBank/DDBJ databases">
        <authorList>
            <consortium name="Genoscope - CEA"/>
            <person name="William W."/>
        </authorList>
    </citation>
    <scope>NUCLEOTIDE SEQUENCE [LARGE SCALE GENOMIC DNA]</scope>
    <source>
        <strain evidence="2">BBR_PRJEB10992</strain>
    </source>
</reference>
<evidence type="ECO:0000313" key="3">
    <source>
        <dbReference type="Proteomes" id="UP000184550"/>
    </source>
</evidence>
<dbReference type="CDD" id="cd02440">
    <property type="entry name" value="AdoMet_MTases"/>
    <property type="match status" value="1"/>
</dbReference>
<organism evidence="2 3">
    <name type="scientific">Planktothrix serta PCC 8927</name>
    <dbReference type="NCBI Taxonomy" id="671068"/>
    <lineage>
        <taxon>Bacteria</taxon>
        <taxon>Bacillati</taxon>
        <taxon>Cyanobacteriota</taxon>
        <taxon>Cyanophyceae</taxon>
        <taxon>Oscillatoriophycideae</taxon>
        <taxon>Oscillatoriales</taxon>
        <taxon>Microcoleaceae</taxon>
        <taxon>Planktothrix</taxon>
    </lineage>
</organism>
<comment type="caution">
    <text evidence="2">The sequence shown here is derived from an EMBL/GenBank/DDBJ whole genome shotgun (WGS) entry which is preliminary data.</text>
</comment>
<evidence type="ECO:0000313" key="2">
    <source>
        <dbReference type="EMBL" id="VXD22015.1"/>
    </source>
</evidence>
<feature type="domain" description="Methyltransferase type 11" evidence="1">
    <location>
        <begin position="242"/>
        <end position="290"/>
    </location>
</feature>
<proteinExistence type="predicted"/>
<dbReference type="GO" id="GO:0032259">
    <property type="term" value="P:methylation"/>
    <property type="evidence" value="ECO:0007669"/>
    <property type="project" value="UniProtKB-KW"/>
</dbReference>
<dbReference type="InterPro" id="IPR013216">
    <property type="entry name" value="Methyltransf_11"/>
</dbReference>
<name>A0A7Z9E202_9CYAN</name>
<gene>
    <name evidence="2" type="ORF">PL8927_720345</name>
</gene>